<evidence type="ECO:0000256" key="4">
    <source>
        <dbReference type="ARBA" id="ARBA00022776"/>
    </source>
</evidence>
<evidence type="ECO:0000313" key="13">
    <source>
        <dbReference type="Proteomes" id="UP000269721"/>
    </source>
</evidence>
<evidence type="ECO:0000256" key="11">
    <source>
        <dbReference type="SAM" id="Coils"/>
    </source>
</evidence>
<evidence type="ECO:0000256" key="5">
    <source>
        <dbReference type="ARBA" id="ARBA00022838"/>
    </source>
</evidence>
<keyword evidence="2 10" id="KW-0158">Chromosome</keyword>
<accession>A0A4P9WKP0</accession>
<dbReference type="GO" id="GO:0007059">
    <property type="term" value="P:chromosome segregation"/>
    <property type="evidence" value="ECO:0007669"/>
    <property type="project" value="TreeGrafter"/>
</dbReference>
<keyword evidence="6 11" id="KW-0175">Coiled coil</keyword>
<dbReference type="GO" id="GO:0005634">
    <property type="term" value="C:nucleus"/>
    <property type="evidence" value="ECO:0007669"/>
    <property type="project" value="UniProtKB-SubCell"/>
</dbReference>
<evidence type="ECO:0000256" key="7">
    <source>
        <dbReference type="ARBA" id="ARBA00023242"/>
    </source>
</evidence>
<proteinExistence type="inferred from homology"/>
<comment type="subunit">
    <text evidence="10">Component of the NDC80 complex.</text>
</comment>
<keyword evidence="4 10" id="KW-0498">Mitosis</keyword>
<protein>
    <recommendedName>
        <fullName evidence="10">Kinetochore protein Spc24</fullName>
    </recommendedName>
</protein>
<feature type="non-terminal residue" evidence="12">
    <location>
        <position position="1"/>
    </location>
</feature>
<keyword evidence="8 10" id="KW-0131">Cell cycle</keyword>
<sequence length="135" mass="15923">ALNRSLQVAKEAVDRMQKERDGEAHAARMMALDREKFSIAREIKRADDEAEIRQMTEELEAIEAEERALEEQLPNHIMTKLAIYRSLGITVEKDPITHRPKAYTVRSSPRQQDIHRIEVTDRYSRFFYASYLWDM</sequence>
<dbReference type="InterPro" id="IPR013252">
    <property type="entry name" value="Ndc80_Spc24"/>
</dbReference>
<evidence type="ECO:0000256" key="10">
    <source>
        <dbReference type="RuleBase" id="RU368011"/>
    </source>
</evidence>
<dbReference type="GO" id="GO:0031262">
    <property type="term" value="C:Ndc80 complex"/>
    <property type="evidence" value="ECO:0007669"/>
    <property type="project" value="TreeGrafter"/>
</dbReference>
<dbReference type="InterPro" id="IPR038066">
    <property type="entry name" value="Spc24_Fungi_globular_sf"/>
</dbReference>
<keyword evidence="13" id="KW-1185">Reference proteome</keyword>
<evidence type="ECO:0000256" key="8">
    <source>
        <dbReference type="ARBA" id="ARBA00023306"/>
    </source>
</evidence>
<evidence type="ECO:0000256" key="3">
    <source>
        <dbReference type="ARBA" id="ARBA00022618"/>
    </source>
</evidence>
<dbReference type="CDD" id="cd11565">
    <property type="entry name" value="RWD_Spc24"/>
    <property type="match status" value="1"/>
</dbReference>
<keyword evidence="5 10" id="KW-0995">Kinetochore</keyword>
<dbReference type="Pfam" id="PF08286">
    <property type="entry name" value="Spc24"/>
    <property type="match status" value="1"/>
</dbReference>
<dbReference type="PANTHER" id="PTHR22142:SF2">
    <property type="entry name" value="KINETOCHORE PROTEIN SPC24"/>
    <property type="match status" value="1"/>
</dbReference>
<dbReference type="Gene3D" id="3.30.160.430">
    <property type="match status" value="1"/>
</dbReference>
<dbReference type="OrthoDB" id="3344830at2759"/>
<feature type="coiled-coil region" evidence="11">
    <location>
        <begin position="45"/>
        <end position="72"/>
    </location>
</feature>
<organism evidence="12 13">
    <name type="scientific">Blyttiomyces helicus</name>
    <dbReference type="NCBI Taxonomy" id="388810"/>
    <lineage>
        <taxon>Eukaryota</taxon>
        <taxon>Fungi</taxon>
        <taxon>Fungi incertae sedis</taxon>
        <taxon>Chytridiomycota</taxon>
        <taxon>Chytridiomycota incertae sedis</taxon>
        <taxon>Chytridiomycetes</taxon>
        <taxon>Chytridiomycetes incertae sedis</taxon>
        <taxon>Blyttiomyces</taxon>
    </lineage>
</organism>
<feature type="non-terminal residue" evidence="12">
    <location>
        <position position="135"/>
    </location>
</feature>
<evidence type="ECO:0000256" key="1">
    <source>
        <dbReference type="ARBA" id="ARBA00007804"/>
    </source>
</evidence>
<keyword evidence="3 10" id="KW-0132">Cell division</keyword>
<name>A0A4P9WKP0_9FUNG</name>
<evidence type="ECO:0000256" key="2">
    <source>
        <dbReference type="ARBA" id="ARBA00022454"/>
    </source>
</evidence>
<evidence type="ECO:0000313" key="12">
    <source>
        <dbReference type="EMBL" id="RKO93569.1"/>
    </source>
</evidence>
<evidence type="ECO:0000256" key="9">
    <source>
        <dbReference type="ARBA" id="ARBA00023328"/>
    </source>
</evidence>
<reference evidence="13" key="1">
    <citation type="journal article" date="2018" name="Nat. Microbiol.">
        <title>Leveraging single-cell genomics to expand the fungal tree of life.</title>
        <authorList>
            <person name="Ahrendt S.R."/>
            <person name="Quandt C.A."/>
            <person name="Ciobanu D."/>
            <person name="Clum A."/>
            <person name="Salamov A."/>
            <person name="Andreopoulos B."/>
            <person name="Cheng J.F."/>
            <person name="Woyke T."/>
            <person name="Pelin A."/>
            <person name="Henrissat B."/>
            <person name="Reynolds N.K."/>
            <person name="Benny G.L."/>
            <person name="Smith M.E."/>
            <person name="James T.Y."/>
            <person name="Grigoriev I.V."/>
        </authorList>
    </citation>
    <scope>NUCLEOTIDE SEQUENCE [LARGE SCALE GENOMIC DNA]</scope>
</reference>
<comment type="similarity">
    <text evidence="1 10">Belongs to the SPC24 family.</text>
</comment>
<keyword evidence="9 10" id="KW-0137">Centromere</keyword>
<dbReference type="PANTHER" id="PTHR22142">
    <property type="match status" value="1"/>
</dbReference>
<comment type="function">
    <text evidence="10">Acts as a component of the essential kinetochore-associated NDC80 complex, which is required for chromosome segregation and spindle checkpoint activity.</text>
</comment>
<gene>
    <name evidence="12" type="ORF">BDK51DRAFT_3260</name>
</gene>
<dbReference type="AlphaFoldDB" id="A0A4P9WKP0"/>
<dbReference type="EMBL" id="KZ994187">
    <property type="protein sequence ID" value="RKO93569.1"/>
    <property type="molecule type" value="Genomic_DNA"/>
</dbReference>
<keyword evidence="7 10" id="KW-0539">Nucleus</keyword>
<evidence type="ECO:0000256" key="6">
    <source>
        <dbReference type="ARBA" id="ARBA00023054"/>
    </source>
</evidence>
<comment type="subcellular location">
    <subcellularLocation>
        <location evidence="10">Nucleus</location>
    </subcellularLocation>
    <subcellularLocation>
        <location evidence="10">Chromosome</location>
        <location evidence="10">Centromere</location>
        <location evidence="10">Kinetochore</location>
    </subcellularLocation>
</comment>
<dbReference type="GO" id="GO:0008017">
    <property type="term" value="F:microtubule binding"/>
    <property type="evidence" value="ECO:0007669"/>
    <property type="project" value="TreeGrafter"/>
</dbReference>
<dbReference type="GO" id="GO:0051301">
    <property type="term" value="P:cell division"/>
    <property type="evidence" value="ECO:0007669"/>
    <property type="project" value="UniProtKB-UniRule"/>
</dbReference>
<dbReference type="SUPFAM" id="SSF143026">
    <property type="entry name" value="Kinetochore globular domain"/>
    <property type="match status" value="1"/>
</dbReference>
<dbReference type="Proteomes" id="UP000269721">
    <property type="component" value="Unassembled WGS sequence"/>
</dbReference>